<dbReference type="InterPro" id="IPR000668">
    <property type="entry name" value="Peptidase_C1A_C"/>
</dbReference>
<dbReference type="CDD" id="cd02248">
    <property type="entry name" value="Peptidase_C1A"/>
    <property type="match status" value="1"/>
</dbReference>
<evidence type="ECO:0000256" key="9">
    <source>
        <dbReference type="SAM" id="SignalP"/>
    </source>
</evidence>
<dbReference type="InterPro" id="IPR013201">
    <property type="entry name" value="Prot_inhib_I29"/>
</dbReference>
<keyword evidence="3 9" id="KW-0732">Signal</keyword>
<dbReference type="Pfam" id="PF12131">
    <property type="entry name" value="DUF3586"/>
    <property type="match status" value="1"/>
</dbReference>
<evidence type="ECO:0000259" key="11">
    <source>
        <dbReference type="SMART" id="SM00848"/>
    </source>
</evidence>
<reference evidence="12 13" key="1">
    <citation type="journal article" date="2021" name="MBio">
        <title>A New Model Trypanosomatid, Novymonas esmeraldas: Genomic Perception of Its 'Candidatus Pandoraea novymonadis' Endosymbiont.</title>
        <authorList>
            <person name="Zakharova A."/>
            <person name="Saura A."/>
            <person name="Butenko A."/>
            <person name="Podesvova L."/>
            <person name="Warmusova S."/>
            <person name="Kostygov A.Y."/>
            <person name="Nenarokova A."/>
            <person name="Lukes J."/>
            <person name="Opperdoes F.R."/>
            <person name="Yurchenko V."/>
        </authorList>
    </citation>
    <scope>NUCLEOTIDE SEQUENCE [LARGE SCALE GENOMIC DNA]</scope>
    <source>
        <strain evidence="12 13">E262AT.01</strain>
    </source>
</reference>
<dbReference type="Gene3D" id="3.90.70.10">
    <property type="entry name" value="Cysteine proteinases"/>
    <property type="match status" value="1"/>
</dbReference>
<dbReference type="PROSITE" id="PS00139">
    <property type="entry name" value="THIOL_PROTEASE_CYS"/>
    <property type="match status" value="1"/>
</dbReference>
<gene>
    <name evidence="12" type="ORF">NESM_000927000</name>
</gene>
<keyword evidence="8" id="KW-0325">Glycoprotein</keyword>
<dbReference type="SMART" id="SM00645">
    <property type="entry name" value="Pept_C1"/>
    <property type="match status" value="1"/>
</dbReference>
<evidence type="ECO:0000259" key="10">
    <source>
        <dbReference type="SMART" id="SM00645"/>
    </source>
</evidence>
<feature type="domain" description="Peptidase C1A papain C-terminal" evidence="10">
    <location>
        <begin position="127"/>
        <end position="340"/>
    </location>
</feature>
<evidence type="ECO:0000256" key="2">
    <source>
        <dbReference type="ARBA" id="ARBA00022670"/>
    </source>
</evidence>
<dbReference type="GO" id="GO:0004197">
    <property type="term" value="F:cysteine-type endopeptidase activity"/>
    <property type="evidence" value="ECO:0007669"/>
    <property type="project" value="InterPro"/>
</dbReference>
<dbReference type="InterPro" id="IPR038765">
    <property type="entry name" value="Papain-like_cys_pep_sf"/>
</dbReference>
<proteinExistence type="inferred from homology"/>
<dbReference type="Pfam" id="PF00112">
    <property type="entry name" value="Peptidase_C1"/>
    <property type="match status" value="1"/>
</dbReference>
<organism evidence="12 13">
    <name type="scientific">Novymonas esmeraldas</name>
    <dbReference type="NCBI Taxonomy" id="1808958"/>
    <lineage>
        <taxon>Eukaryota</taxon>
        <taxon>Discoba</taxon>
        <taxon>Euglenozoa</taxon>
        <taxon>Kinetoplastea</taxon>
        <taxon>Metakinetoplastina</taxon>
        <taxon>Trypanosomatida</taxon>
        <taxon>Trypanosomatidae</taxon>
        <taxon>Novymonas</taxon>
    </lineage>
</organism>
<evidence type="ECO:0000256" key="1">
    <source>
        <dbReference type="ARBA" id="ARBA00008455"/>
    </source>
</evidence>
<keyword evidence="5" id="KW-0788">Thiol protease</keyword>
<dbReference type="InterPro" id="IPR013128">
    <property type="entry name" value="Peptidase_C1A"/>
</dbReference>
<keyword evidence="6" id="KW-0865">Zymogen</keyword>
<comment type="similarity">
    <text evidence="1">Belongs to the peptidase C1 family.</text>
</comment>
<evidence type="ECO:0000256" key="8">
    <source>
        <dbReference type="ARBA" id="ARBA00023180"/>
    </source>
</evidence>
<dbReference type="PRINTS" id="PR00705">
    <property type="entry name" value="PAPAIN"/>
</dbReference>
<feature type="domain" description="Cathepsin propeptide inhibitor" evidence="11">
    <location>
        <begin position="39"/>
        <end position="95"/>
    </location>
</feature>
<dbReference type="PROSITE" id="PS51257">
    <property type="entry name" value="PROKAR_LIPOPROTEIN"/>
    <property type="match status" value="1"/>
</dbReference>
<dbReference type="EMBL" id="JAECZO010000495">
    <property type="protein sequence ID" value="KAK7199502.1"/>
    <property type="molecule type" value="Genomic_DNA"/>
</dbReference>
<comment type="caution">
    <text evidence="12">The sequence shown here is derived from an EMBL/GenBank/DDBJ whole genome shotgun (WGS) entry which is preliminary data.</text>
</comment>
<accession>A0AAW0EYT5</accession>
<dbReference type="Gene3D" id="1.10.287.2250">
    <property type="match status" value="1"/>
</dbReference>
<dbReference type="GO" id="GO:0006508">
    <property type="term" value="P:proteolysis"/>
    <property type="evidence" value="ECO:0007669"/>
    <property type="project" value="UniProtKB-KW"/>
</dbReference>
<evidence type="ECO:0000313" key="12">
    <source>
        <dbReference type="EMBL" id="KAK7199502.1"/>
    </source>
</evidence>
<dbReference type="SMART" id="SM00848">
    <property type="entry name" value="Inhibitor_I29"/>
    <property type="match status" value="1"/>
</dbReference>
<evidence type="ECO:0000256" key="5">
    <source>
        <dbReference type="ARBA" id="ARBA00022807"/>
    </source>
</evidence>
<dbReference type="FunFam" id="3.90.70.10:FF:000138">
    <property type="entry name" value="Cruzipain"/>
    <property type="match status" value="1"/>
</dbReference>
<dbReference type="SUPFAM" id="SSF54001">
    <property type="entry name" value="Cysteine proteinases"/>
    <property type="match status" value="1"/>
</dbReference>
<dbReference type="Proteomes" id="UP001430356">
    <property type="component" value="Unassembled WGS sequence"/>
</dbReference>
<keyword evidence="13" id="KW-1185">Reference proteome</keyword>
<dbReference type="PANTHER" id="PTHR12411">
    <property type="entry name" value="CYSTEINE PROTEASE FAMILY C1-RELATED"/>
    <property type="match status" value="1"/>
</dbReference>
<sequence>MARPRALLLCVAAVACALLVACCAPAHALHAGTSAAALFEDFKRTHRRSYATQDEEVRRLANFERNLELMRGHQARNPHATFGVTQFFDLSEAEFAARYLSGAAYFTTAKHFASLNYRTVRADPSSAPAAKDWRAEGAVTPVKDQGSCGSCWAFSAVGNIESQWHLAGNPLVRLSEQQLVSCDNVDEGCNGGLMMQAYDWLVDSANGSVYTEASYPYVSGSGTEPRCSSSSDLVVGASISGYVTVESNEDTMAAWLAQNGPIAIAVDATAFMSYRRGIITDCDGEQLNHGVLLVAYNTTGETPYWVIKNSWGTSWGEDGYVRVSKGTNQCLIQEYPVSATASTGTTTPAPGPSTTTTTIAPGKGYLEYTRCSNRKCSRDCDTITTVTDECHDIGDKASYIVECGADQVLLRTYTGPGCSSLPRYEMMPQNKCVKNPEGGWHEVVCKTA</sequence>
<dbReference type="AlphaFoldDB" id="A0AAW0EYT5"/>
<dbReference type="Pfam" id="PF08246">
    <property type="entry name" value="Inhibitor_I29"/>
    <property type="match status" value="1"/>
</dbReference>
<protein>
    <submittedName>
        <fullName evidence="12">Cysteine peptidase B (CPB)</fullName>
    </submittedName>
</protein>
<evidence type="ECO:0000256" key="3">
    <source>
        <dbReference type="ARBA" id="ARBA00022729"/>
    </source>
</evidence>
<evidence type="ECO:0000256" key="6">
    <source>
        <dbReference type="ARBA" id="ARBA00023145"/>
    </source>
</evidence>
<feature type="signal peptide" evidence="9">
    <location>
        <begin position="1"/>
        <end position="28"/>
    </location>
</feature>
<dbReference type="InterPro" id="IPR025661">
    <property type="entry name" value="Pept_asp_AS"/>
</dbReference>
<dbReference type="InterPro" id="IPR039417">
    <property type="entry name" value="Peptidase_C1A_papain-like"/>
</dbReference>
<dbReference type="InterPro" id="IPR000169">
    <property type="entry name" value="Pept_cys_AS"/>
</dbReference>
<evidence type="ECO:0000313" key="13">
    <source>
        <dbReference type="Proteomes" id="UP001430356"/>
    </source>
</evidence>
<feature type="chain" id="PRO_5043788171" evidence="9">
    <location>
        <begin position="29"/>
        <end position="448"/>
    </location>
</feature>
<name>A0AAW0EYT5_9TRYP</name>
<evidence type="ECO:0000256" key="7">
    <source>
        <dbReference type="ARBA" id="ARBA00023157"/>
    </source>
</evidence>
<keyword evidence="7" id="KW-1015">Disulfide bond</keyword>
<dbReference type="InterPro" id="IPR021981">
    <property type="entry name" value="DUF3586"/>
</dbReference>
<evidence type="ECO:0000256" key="4">
    <source>
        <dbReference type="ARBA" id="ARBA00022801"/>
    </source>
</evidence>
<keyword evidence="4" id="KW-0378">Hydrolase</keyword>
<dbReference type="PROSITE" id="PS00640">
    <property type="entry name" value="THIOL_PROTEASE_ASN"/>
    <property type="match status" value="1"/>
</dbReference>
<keyword evidence="2" id="KW-0645">Protease</keyword>